<dbReference type="EMBL" id="CM001879">
    <property type="protein sequence ID" value="EOX94738.1"/>
    <property type="molecule type" value="Genomic_DNA"/>
</dbReference>
<evidence type="ECO:0000313" key="2">
    <source>
        <dbReference type="Proteomes" id="UP000026915"/>
    </source>
</evidence>
<dbReference type="Gramene" id="EOX94738">
    <property type="protein sequence ID" value="EOX94738"/>
    <property type="gene ID" value="TCM_004348"/>
</dbReference>
<reference evidence="1 2" key="1">
    <citation type="journal article" date="2013" name="Genome Biol.">
        <title>The genome sequence of the most widely cultivated cacao type and its use to identify candidate genes regulating pod color.</title>
        <authorList>
            <person name="Motamayor J.C."/>
            <person name="Mockaitis K."/>
            <person name="Schmutz J."/>
            <person name="Haiminen N."/>
            <person name="Iii D.L."/>
            <person name="Cornejo O."/>
            <person name="Findley S.D."/>
            <person name="Zheng P."/>
            <person name="Utro F."/>
            <person name="Royaert S."/>
            <person name="Saski C."/>
            <person name="Jenkins J."/>
            <person name="Podicheti R."/>
            <person name="Zhao M."/>
            <person name="Scheffler B.E."/>
            <person name="Stack J.C."/>
            <person name="Feltus F.A."/>
            <person name="Mustiga G.M."/>
            <person name="Amores F."/>
            <person name="Phillips W."/>
            <person name="Marelli J.P."/>
            <person name="May G.D."/>
            <person name="Shapiro H."/>
            <person name="Ma J."/>
            <person name="Bustamante C.D."/>
            <person name="Schnell R.J."/>
            <person name="Main D."/>
            <person name="Gilbert D."/>
            <person name="Parida L."/>
            <person name="Kuhn D.N."/>
        </authorList>
    </citation>
    <scope>NUCLEOTIDE SEQUENCE [LARGE SCALE GENOMIC DNA]</scope>
    <source>
        <strain evidence="2">cv. Matina 1-6</strain>
    </source>
</reference>
<dbReference type="Proteomes" id="UP000026915">
    <property type="component" value="Chromosome 1"/>
</dbReference>
<dbReference type="HOGENOM" id="CLU_1386348_0_0_1"/>
<keyword evidence="2" id="KW-1185">Reference proteome</keyword>
<organism evidence="1 2">
    <name type="scientific">Theobroma cacao</name>
    <name type="common">Cacao</name>
    <name type="synonym">Cocoa</name>
    <dbReference type="NCBI Taxonomy" id="3641"/>
    <lineage>
        <taxon>Eukaryota</taxon>
        <taxon>Viridiplantae</taxon>
        <taxon>Streptophyta</taxon>
        <taxon>Embryophyta</taxon>
        <taxon>Tracheophyta</taxon>
        <taxon>Spermatophyta</taxon>
        <taxon>Magnoliopsida</taxon>
        <taxon>eudicotyledons</taxon>
        <taxon>Gunneridae</taxon>
        <taxon>Pentapetalae</taxon>
        <taxon>rosids</taxon>
        <taxon>malvids</taxon>
        <taxon>Malvales</taxon>
        <taxon>Malvaceae</taxon>
        <taxon>Byttnerioideae</taxon>
        <taxon>Theobroma</taxon>
    </lineage>
</organism>
<dbReference type="InParanoid" id="A0A061DXM0"/>
<protein>
    <submittedName>
        <fullName evidence="1">Uncharacterized protein isoform 1</fullName>
    </submittedName>
</protein>
<proteinExistence type="predicted"/>
<evidence type="ECO:0000313" key="1">
    <source>
        <dbReference type="EMBL" id="EOX94738.1"/>
    </source>
</evidence>
<sequence>MVLFANKTKSNQIEHLIKTSFFNRISKLSLNCFVRLRIKNSNENKIIYFASNKSWSNVARENSYRNLSKRHRLFFFRAIISPRQKISVVSEQTWELYHIYSLSHSLLHPNHHPITLFTKPIFITLFPFLLSPQSFDSKRWLLEGIQPTPNRTSIYSWTKTVSLRTWMVISTTYLSSTIPCGTQSLPGVNHGQLHLLE</sequence>
<name>A0A061DXM0_THECC</name>
<accession>A0A061DXM0</accession>
<dbReference type="AlphaFoldDB" id="A0A061DXM0"/>
<gene>
    <name evidence="1" type="ORF">TCM_004348</name>
</gene>